<evidence type="ECO:0000313" key="6">
    <source>
        <dbReference type="EMBL" id="BBF23795.1"/>
    </source>
</evidence>
<dbReference type="GO" id="GO:0003677">
    <property type="term" value="F:DNA binding"/>
    <property type="evidence" value="ECO:0007669"/>
    <property type="project" value="UniProtKB-KW"/>
</dbReference>
<dbReference type="InterPro" id="IPR050389">
    <property type="entry name" value="LysR-type_TF"/>
</dbReference>
<dbReference type="Gene3D" id="1.10.10.10">
    <property type="entry name" value="Winged helix-like DNA-binding domain superfamily/Winged helix DNA-binding domain"/>
    <property type="match status" value="1"/>
</dbReference>
<dbReference type="RefSeq" id="WP_120177362.1">
    <property type="nucleotide sequence ID" value="NZ_AP018786.1"/>
</dbReference>
<protein>
    <submittedName>
        <fullName evidence="6">Transcriptional regulator</fullName>
    </submittedName>
</protein>
<dbReference type="Pfam" id="PF03466">
    <property type="entry name" value="LysR_substrate"/>
    <property type="match status" value="1"/>
</dbReference>
<keyword evidence="2" id="KW-0805">Transcription regulation</keyword>
<evidence type="ECO:0000256" key="2">
    <source>
        <dbReference type="ARBA" id="ARBA00023015"/>
    </source>
</evidence>
<dbReference type="EMBL" id="AP018786">
    <property type="protein sequence ID" value="BBF23795.1"/>
    <property type="molecule type" value="Genomic_DNA"/>
</dbReference>
<reference evidence="6 7" key="1">
    <citation type="journal article" date="2018" name="Int. J. Syst. Evol. Microbiol.">
        <title>Mesosutterella multiformis gen. nov., sp. nov., a member of the family Sutterellaceae and Sutterella megalosphaeroides sp. nov., isolated from human faeces.</title>
        <authorList>
            <person name="Sakamoto M."/>
            <person name="Ikeyama N."/>
            <person name="Kunihiro T."/>
            <person name="Iino T."/>
            <person name="Yuki M."/>
            <person name="Ohkuma M."/>
        </authorList>
    </citation>
    <scope>NUCLEOTIDE SEQUENCE [LARGE SCALE GENOMIC DNA]</scope>
    <source>
        <strain evidence="6 7">6FBBBH3</strain>
    </source>
</reference>
<dbReference type="Gene3D" id="3.40.190.10">
    <property type="entry name" value="Periplasmic binding protein-like II"/>
    <property type="match status" value="2"/>
</dbReference>
<dbReference type="InterPro" id="IPR036390">
    <property type="entry name" value="WH_DNA-bd_sf"/>
</dbReference>
<keyword evidence="7" id="KW-1185">Reference proteome</keyword>
<accession>A0A2Z6IB75</accession>
<gene>
    <name evidence="6" type="ORF">SUTMEG_16860</name>
</gene>
<dbReference type="GO" id="GO:0003700">
    <property type="term" value="F:DNA-binding transcription factor activity"/>
    <property type="evidence" value="ECO:0007669"/>
    <property type="project" value="InterPro"/>
</dbReference>
<dbReference type="InterPro" id="IPR000847">
    <property type="entry name" value="LysR_HTH_N"/>
</dbReference>
<dbReference type="AlphaFoldDB" id="A0A2Z6IB75"/>
<dbReference type="SUPFAM" id="SSF46785">
    <property type="entry name" value="Winged helix' DNA-binding domain"/>
    <property type="match status" value="1"/>
</dbReference>
<dbReference type="InterPro" id="IPR005119">
    <property type="entry name" value="LysR_subst-bd"/>
</dbReference>
<dbReference type="SUPFAM" id="SSF53850">
    <property type="entry name" value="Periplasmic binding protein-like II"/>
    <property type="match status" value="1"/>
</dbReference>
<dbReference type="PANTHER" id="PTHR30118">
    <property type="entry name" value="HTH-TYPE TRANSCRIPTIONAL REGULATOR LEUO-RELATED"/>
    <property type="match status" value="1"/>
</dbReference>
<evidence type="ECO:0000256" key="4">
    <source>
        <dbReference type="ARBA" id="ARBA00023163"/>
    </source>
</evidence>
<dbReference type="Proteomes" id="UP000271003">
    <property type="component" value="Chromosome"/>
</dbReference>
<evidence type="ECO:0000259" key="5">
    <source>
        <dbReference type="PROSITE" id="PS50931"/>
    </source>
</evidence>
<dbReference type="PANTHER" id="PTHR30118:SF15">
    <property type="entry name" value="TRANSCRIPTIONAL REGULATORY PROTEIN"/>
    <property type="match status" value="1"/>
</dbReference>
<dbReference type="Pfam" id="PF00126">
    <property type="entry name" value="HTH_1"/>
    <property type="match status" value="1"/>
</dbReference>
<keyword evidence="4" id="KW-0804">Transcription</keyword>
<proteinExistence type="inferred from homology"/>
<sequence>MSEPRIESNHLRVFEALYRRERLQDAAEELGMSVSAVQRSLSHLRLLWRSPLFVRTGKGYAPDAKAVALYPEVRALLAGIDRLTGETGFRPSEVSRTFRIALVDRGVEAFLSPVAAEIFEEAPGVSLALRTVELDFWEDLRSGELDLVLYPGRADEMPSGYHAQALPTEEFVVVVRPEHPLLQRARDEKRTIALTELRAWRRIQVQTGSNAFVEREGAPGKSAVESAGSRTVAVWTPYFLAATELARRTDCYLIAAEANARAWVAEGKLAVLPTDPLARNFTPLLIWHDRLNGDPALQWLRGKILAGARRR</sequence>
<evidence type="ECO:0000256" key="3">
    <source>
        <dbReference type="ARBA" id="ARBA00023125"/>
    </source>
</evidence>
<dbReference type="OrthoDB" id="8523210at2"/>
<evidence type="ECO:0000256" key="1">
    <source>
        <dbReference type="ARBA" id="ARBA00009437"/>
    </source>
</evidence>
<organism evidence="6 7">
    <name type="scientific">Sutterella megalosphaeroides</name>
    <dbReference type="NCBI Taxonomy" id="2494234"/>
    <lineage>
        <taxon>Bacteria</taxon>
        <taxon>Pseudomonadati</taxon>
        <taxon>Pseudomonadota</taxon>
        <taxon>Betaproteobacteria</taxon>
        <taxon>Burkholderiales</taxon>
        <taxon>Sutterellaceae</taxon>
        <taxon>Sutterella</taxon>
    </lineage>
</organism>
<evidence type="ECO:0000313" key="7">
    <source>
        <dbReference type="Proteomes" id="UP000271003"/>
    </source>
</evidence>
<feature type="domain" description="HTH lysR-type" evidence="5">
    <location>
        <begin position="6"/>
        <end position="63"/>
    </location>
</feature>
<dbReference type="InterPro" id="IPR036388">
    <property type="entry name" value="WH-like_DNA-bd_sf"/>
</dbReference>
<name>A0A2Z6IB75_9BURK</name>
<dbReference type="CDD" id="cd08417">
    <property type="entry name" value="PBP2_Nitroaromatics_like"/>
    <property type="match status" value="1"/>
</dbReference>
<comment type="similarity">
    <text evidence="1">Belongs to the LysR transcriptional regulatory family.</text>
</comment>
<dbReference type="InterPro" id="IPR037402">
    <property type="entry name" value="YidZ_PBP2"/>
</dbReference>
<dbReference type="PROSITE" id="PS50931">
    <property type="entry name" value="HTH_LYSR"/>
    <property type="match status" value="1"/>
</dbReference>
<dbReference type="KEGG" id="sutt:SUTMEG_16860"/>
<keyword evidence="3" id="KW-0238">DNA-binding</keyword>